<dbReference type="GO" id="GO:0003676">
    <property type="term" value="F:nucleic acid binding"/>
    <property type="evidence" value="ECO:0007669"/>
    <property type="project" value="InterPro"/>
</dbReference>
<dbReference type="SUPFAM" id="SSF53098">
    <property type="entry name" value="Ribonuclease H-like"/>
    <property type="match status" value="1"/>
</dbReference>
<feature type="region of interest" description="Disordered" evidence="2">
    <location>
        <begin position="847"/>
        <end position="922"/>
    </location>
</feature>
<keyword evidence="1" id="KW-0645">Protease</keyword>
<evidence type="ECO:0000259" key="3">
    <source>
        <dbReference type="PROSITE" id="PS50994"/>
    </source>
</evidence>
<feature type="region of interest" description="Disordered" evidence="2">
    <location>
        <begin position="278"/>
        <end position="317"/>
    </location>
</feature>
<dbReference type="GO" id="GO:0015074">
    <property type="term" value="P:DNA integration"/>
    <property type="evidence" value="ECO:0007669"/>
    <property type="project" value="InterPro"/>
</dbReference>
<gene>
    <name evidence="4" type="ORF">LTRI10_LOCUS6497</name>
</gene>
<dbReference type="Pfam" id="PF00665">
    <property type="entry name" value="rve"/>
    <property type="match status" value="1"/>
</dbReference>
<dbReference type="SUPFAM" id="SSF57756">
    <property type="entry name" value="Retrovirus zinc finger-like domains"/>
    <property type="match status" value="1"/>
</dbReference>
<dbReference type="Pfam" id="PF22936">
    <property type="entry name" value="Pol_BBD"/>
    <property type="match status" value="1"/>
</dbReference>
<evidence type="ECO:0000313" key="4">
    <source>
        <dbReference type="EMBL" id="CAL1358977.1"/>
    </source>
</evidence>
<dbReference type="InterPro" id="IPR013103">
    <property type="entry name" value="RVT_2"/>
</dbReference>
<sequence>MDLGKMDSVSIKFDGKNFAIWEFHFRNFVAGQRLLSVLTGETKQPGDDAPMRDIEDWNAGNARLITWLLGSVDMPTGLSLRRFSAASDMWRHLCTTYAQNSASRQFELETAIARLAQGDRDIRGYYQASLHLWTEYDLLTASLVPVAASAAVVAERSRTRVLQFLAKLRSEFEPIRASLIHRNITQIDDVVAELMREETRLKSQAQIDNSGFESAFAVGRPPAASRPQFGSPATTEIICHFCREPGHIQIHCKKKNFCNYCKRSGHIVLECPTLSRRGKLRPASSTGSSSSARTAYPVTLGGGEGSSTAAGGSSGASLTPDQIRRLVQDALQEALSSAFATTVSQGKSSRWLLDSAAFNHMTRDRTIFAKLSPVDSMSLQVANGATIPVHGSGTVNTGSIALPNTLYVPQLRPNLVSVGQLTDDGCTVMFDSTGCVVQDRETGRVLGRGSKTGRAFVLDDYCGADGHGVYVDKAHAWEDSRGNMHGQSHQDTAGNGENCGLECSGSFCNKDDVVDLSAYSLDLSVGNSLWDLWHYRLGHPHSGRLKTMFRQNLLPDRVDLLQLGDISDCVNCIEAKTSQRSFQDSDSVYDEPFDLVHTDLWGPSPVTSRMGFRYFALFIDHKTRYTWVYFLKRKSELATVAKQFISMIRTQFGKTIKILRSDPGGEFVAHELLSFFQLEGILQQQSCPGVSQQNGVVERKHRHVLELTRAILFHSRVPVGFWVEAIHTIVYLINRQITPLLGQKSPFQALYSRLPDYSSLRVFGCTCFVMLPRQERHKLAPKVTRCVFVGYSEKHKGYLCYDPSDRRMRIAYHVKFLEKVMYYSTSHVDASSAESLEFLTTLPMFDETPSSPVPAAEPTSSSSSSESVEPSSPDNSSFSSSSSSSPSTGHGRSLDTSSSSSDSSTSHHEESQPPSPTQPLIPLRRSARANLGQPPPRMNDFVSYSVAPITIPTHYSQAARDPRWNAAMRVEMDALEENHTWDLVPREENMQVIGSRWVYNIKMHPDGAIERFKARVVAQGFKQEYGIDYEETFAPVVKMQTVRCVFAVAAMKGWSLIQLDVKNAFLHGNLKETIYMERPPGYEKGDSTMVCKLIRSLYGLKQAPRAWFEKFHGTILQAGFVQSQNDPSLFTRQTVEGIVILLIYVDDMIITGSDQDGIREVTEVLRNAFNLKEMGEVSYFLGLEIKRSANGLFVSQRKYILDLLESAQYTDCVPCSTPMEQNLKLSREEGDKLKDQSLYRSLVGSLIYLTHTRPDISYAVQVVSQFVGVATHLHLAAVQRLLRYLKQTQDVGLLFPATGDPTIEAFADADYAGCLDTRKSTSGWCVRVGQALVSWRCRKQDRVSKSSTEAEYRSMSEVSSELVWLHRLLKELGVDCRVPMRIYGDNTSAIQIAVNPVMHDRTKHIEVHVHYIRQLVAEGLIQVGYLSTEDQTADLLTKAVASSRHWYLSSKLMLRTAHQFEGGC</sequence>
<dbReference type="EMBL" id="OZ034814">
    <property type="protein sequence ID" value="CAL1358977.1"/>
    <property type="molecule type" value="Genomic_DNA"/>
</dbReference>
<dbReference type="PANTHER" id="PTHR11439:SF497">
    <property type="entry name" value="CYSTEINE-RICH RLK (RECEPTOR-LIKE PROTEIN KINASE) 8"/>
    <property type="match status" value="1"/>
</dbReference>
<dbReference type="InterPro" id="IPR043502">
    <property type="entry name" value="DNA/RNA_pol_sf"/>
</dbReference>
<dbReference type="InterPro" id="IPR036397">
    <property type="entry name" value="RNaseH_sf"/>
</dbReference>
<feature type="domain" description="Integrase catalytic" evidence="3">
    <location>
        <begin position="588"/>
        <end position="754"/>
    </location>
</feature>
<dbReference type="GO" id="GO:0008270">
    <property type="term" value="F:zinc ion binding"/>
    <property type="evidence" value="ECO:0007669"/>
    <property type="project" value="InterPro"/>
</dbReference>
<dbReference type="Gene3D" id="4.10.60.10">
    <property type="entry name" value="Zinc finger, CCHC-type"/>
    <property type="match status" value="1"/>
</dbReference>
<dbReference type="SMART" id="SM00343">
    <property type="entry name" value="ZnF_C2HC"/>
    <property type="match status" value="2"/>
</dbReference>
<evidence type="ECO:0000256" key="1">
    <source>
        <dbReference type="ARBA" id="ARBA00022750"/>
    </source>
</evidence>
<dbReference type="InterPro" id="IPR036875">
    <property type="entry name" value="Znf_CCHC_sf"/>
</dbReference>
<dbReference type="InterPro" id="IPR057670">
    <property type="entry name" value="SH3_retrovirus"/>
</dbReference>
<protein>
    <recommendedName>
        <fullName evidence="3">Integrase catalytic domain-containing protein</fullName>
    </recommendedName>
</protein>
<dbReference type="PANTHER" id="PTHR11439">
    <property type="entry name" value="GAG-POL-RELATED RETROTRANSPOSON"/>
    <property type="match status" value="1"/>
</dbReference>
<dbReference type="CDD" id="cd09272">
    <property type="entry name" value="RNase_HI_RT_Ty1"/>
    <property type="match status" value="1"/>
</dbReference>
<feature type="compositionally biased region" description="Low complexity" evidence="2">
    <location>
        <begin position="895"/>
        <end position="904"/>
    </location>
</feature>
<accession>A0AAV2CR03</accession>
<dbReference type="Pfam" id="PF07727">
    <property type="entry name" value="RVT_2"/>
    <property type="match status" value="1"/>
</dbReference>
<keyword evidence="5" id="KW-1185">Reference proteome</keyword>
<keyword evidence="1" id="KW-0378">Hydrolase</keyword>
<dbReference type="Gene3D" id="3.30.420.10">
    <property type="entry name" value="Ribonuclease H-like superfamily/Ribonuclease H"/>
    <property type="match status" value="1"/>
</dbReference>
<evidence type="ECO:0000313" key="5">
    <source>
        <dbReference type="Proteomes" id="UP001497516"/>
    </source>
</evidence>
<dbReference type="InterPro" id="IPR054722">
    <property type="entry name" value="PolX-like_BBD"/>
</dbReference>
<feature type="compositionally biased region" description="Low complexity" evidence="2">
    <location>
        <begin position="306"/>
        <end position="317"/>
    </location>
</feature>
<reference evidence="4 5" key="1">
    <citation type="submission" date="2024-04" db="EMBL/GenBank/DDBJ databases">
        <authorList>
            <person name="Fracassetti M."/>
        </authorList>
    </citation>
    <scope>NUCLEOTIDE SEQUENCE [LARGE SCALE GENOMIC DNA]</scope>
</reference>
<dbReference type="SUPFAM" id="SSF56672">
    <property type="entry name" value="DNA/RNA polymerases"/>
    <property type="match status" value="1"/>
</dbReference>
<dbReference type="GO" id="GO:0004190">
    <property type="term" value="F:aspartic-type endopeptidase activity"/>
    <property type="evidence" value="ECO:0007669"/>
    <property type="project" value="UniProtKB-KW"/>
</dbReference>
<keyword evidence="1" id="KW-0064">Aspartyl protease</keyword>
<name>A0AAV2CR03_9ROSI</name>
<dbReference type="Pfam" id="PF13976">
    <property type="entry name" value="gag_pre-integrs"/>
    <property type="match status" value="1"/>
</dbReference>
<feature type="compositionally biased region" description="Low complexity" evidence="2">
    <location>
        <begin position="847"/>
        <end position="887"/>
    </location>
</feature>
<dbReference type="InterPro" id="IPR001878">
    <property type="entry name" value="Znf_CCHC"/>
</dbReference>
<dbReference type="InterPro" id="IPR001584">
    <property type="entry name" value="Integrase_cat-core"/>
</dbReference>
<evidence type="ECO:0000256" key="2">
    <source>
        <dbReference type="SAM" id="MobiDB-lite"/>
    </source>
</evidence>
<dbReference type="InterPro" id="IPR025724">
    <property type="entry name" value="GAG-pre-integrase_dom"/>
</dbReference>
<dbReference type="InterPro" id="IPR012337">
    <property type="entry name" value="RNaseH-like_sf"/>
</dbReference>
<dbReference type="PROSITE" id="PS50994">
    <property type="entry name" value="INTEGRASE"/>
    <property type="match status" value="1"/>
</dbReference>
<organism evidence="4 5">
    <name type="scientific">Linum trigynum</name>
    <dbReference type="NCBI Taxonomy" id="586398"/>
    <lineage>
        <taxon>Eukaryota</taxon>
        <taxon>Viridiplantae</taxon>
        <taxon>Streptophyta</taxon>
        <taxon>Embryophyta</taxon>
        <taxon>Tracheophyta</taxon>
        <taxon>Spermatophyta</taxon>
        <taxon>Magnoliopsida</taxon>
        <taxon>eudicotyledons</taxon>
        <taxon>Gunneridae</taxon>
        <taxon>Pentapetalae</taxon>
        <taxon>rosids</taxon>
        <taxon>fabids</taxon>
        <taxon>Malpighiales</taxon>
        <taxon>Linaceae</taxon>
        <taxon>Linum</taxon>
    </lineage>
</organism>
<proteinExistence type="predicted"/>
<dbReference type="Pfam" id="PF25597">
    <property type="entry name" value="SH3_retrovirus"/>
    <property type="match status" value="1"/>
</dbReference>
<dbReference type="Proteomes" id="UP001497516">
    <property type="component" value="Chromosome 10"/>
</dbReference>